<sequence length="155" mass="17727">MLNSEKIFESISELDDRYVIDSEKKVNRSAKIITFAFAFVSVAVVCLVLISSINSTFYVDKEQYEQGGGNVMTETTTSGVCGIYKLIKYNESVYEYQDKYEGILSELVIIVKDYKIEGECATEADIYVINYDSNEKIVVKFDGYDGYYIYSMQQE</sequence>
<name>D4RZM2_9FIRM</name>
<dbReference type="RefSeq" id="WP_005602748.1">
    <property type="nucleotide sequence ID" value="NZ_GG663523.1"/>
</dbReference>
<accession>D4RZM2</accession>
<keyword evidence="1" id="KW-0812">Transmembrane</keyword>
<evidence type="ECO:0000313" key="3">
    <source>
        <dbReference type="Proteomes" id="UP000006238"/>
    </source>
</evidence>
<organism evidence="2 3">
    <name type="scientific">Eshraghiella crossota DSM 2876</name>
    <dbReference type="NCBI Taxonomy" id="511680"/>
    <lineage>
        <taxon>Bacteria</taxon>
        <taxon>Bacillati</taxon>
        <taxon>Bacillota</taxon>
        <taxon>Clostridia</taxon>
        <taxon>Lachnospirales</taxon>
        <taxon>Lachnospiraceae</taxon>
        <taxon>Eshraghiella</taxon>
    </lineage>
</organism>
<keyword evidence="1" id="KW-1133">Transmembrane helix</keyword>
<dbReference type="GeneID" id="98919215"/>
<dbReference type="STRING" id="45851.BHV86_02330"/>
<keyword evidence="3" id="KW-1185">Reference proteome</keyword>
<dbReference type="Proteomes" id="UP000006238">
    <property type="component" value="Unassembled WGS sequence"/>
</dbReference>
<dbReference type="AlphaFoldDB" id="D4RZM2"/>
<comment type="caution">
    <text evidence="2">The sequence shown here is derived from an EMBL/GenBank/DDBJ whole genome shotgun (WGS) entry which is preliminary data.</text>
</comment>
<dbReference type="HOGENOM" id="CLU_1692220_0_0_9"/>
<keyword evidence="1" id="KW-0472">Membrane</keyword>
<feature type="transmembrane region" description="Helical" evidence="1">
    <location>
        <begin position="32"/>
        <end position="53"/>
    </location>
</feature>
<reference evidence="2 3" key="1">
    <citation type="submission" date="2010-02" db="EMBL/GenBank/DDBJ databases">
        <authorList>
            <person name="Weinstock G."/>
            <person name="Sodergren E."/>
            <person name="Clifton S."/>
            <person name="Fulton L."/>
            <person name="Fulton B."/>
            <person name="Courtney L."/>
            <person name="Fronick C."/>
            <person name="Harrison M."/>
            <person name="Strong C."/>
            <person name="Farmer C."/>
            <person name="Delahaunty K."/>
            <person name="Markovic C."/>
            <person name="Hall O."/>
            <person name="Minx P."/>
            <person name="Tomlinson C."/>
            <person name="Mitreva M."/>
            <person name="Nelson J."/>
            <person name="Hou S."/>
            <person name="Wollam A."/>
            <person name="Pepin K.H."/>
            <person name="Johnson M."/>
            <person name="Bhonagiri V."/>
            <person name="Zhang X."/>
            <person name="Suruliraj S."/>
            <person name="Warren W."/>
            <person name="Chinwalla A."/>
            <person name="Mardis E.R."/>
            <person name="Wilson R.K."/>
        </authorList>
    </citation>
    <scope>NUCLEOTIDE SEQUENCE [LARGE SCALE GENOMIC DNA]</scope>
    <source>
        <strain evidence="2 3">DSM 2876</strain>
    </source>
</reference>
<gene>
    <name evidence="2" type="ORF">BUTYVIB_01288</name>
</gene>
<evidence type="ECO:0000256" key="1">
    <source>
        <dbReference type="SAM" id="Phobius"/>
    </source>
</evidence>
<proteinExistence type="predicted"/>
<protein>
    <submittedName>
        <fullName evidence="2">Uncharacterized protein</fullName>
    </submittedName>
</protein>
<dbReference type="EMBL" id="ABWN01000028">
    <property type="protein sequence ID" value="EFF68630.1"/>
    <property type="molecule type" value="Genomic_DNA"/>
</dbReference>
<evidence type="ECO:0000313" key="2">
    <source>
        <dbReference type="EMBL" id="EFF68630.1"/>
    </source>
</evidence>